<proteinExistence type="predicted"/>
<feature type="region of interest" description="Disordered" evidence="1">
    <location>
        <begin position="51"/>
        <end position="97"/>
    </location>
</feature>
<name>K3WEC5_GLOUD</name>
<feature type="compositionally biased region" description="Low complexity" evidence="1">
    <location>
        <begin position="77"/>
        <end position="91"/>
    </location>
</feature>
<keyword evidence="3" id="KW-1185">Reference proteome</keyword>
<dbReference type="HOGENOM" id="CLU_1725983_0_0_1"/>
<reference evidence="3" key="2">
    <citation type="submission" date="2010-04" db="EMBL/GenBank/DDBJ databases">
        <authorList>
            <person name="Buell R."/>
            <person name="Hamilton J."/>
            <person name="Hostetler J."/>
        </authorList>
    </citation>
    <scope>NUCLEOTIDE SEQUENCE [LARGE SCALE GENOMIC DNA]</scope>
    <source>
        <strain evidence="3">DAOM:BR144</strain>
    </source>
</reference>
<organism evidence="2 3">
    <name type="scientific">Globisporangium ultimum (strain ATCC 200006 / CBS 805.95 / DAOM BR144)</name>
    <name type="common">Pythium ultimum</name>
    <dbReference type="NCBI Taxonomy" id="431595"/>
    <lineage>
        <taxon>Eukaryota</taxon>
        <taxon>Sar</taxon>
        <taxon>Stramenopiles</taxon>
        <taxon>Oomycota</taxon>
        <taxon>Peronosporomycetes</taxon>
        <taxon>Pythiales</taxon>
        <taxon>Pythiaceae</taxon>
        <taxon>Globisporangium</taxon>
    </lineage>
</organism>
<dbReference type="InParanoid" id="K3WEC5"/>
<dbReference type="VEuPathDB" id="FungiDB:PYU1_G003307"/>
<sequence>MIRHLQKCIYCPAEIVTQLKVLCAQKDAASFSKRHQAHPSDVDLLLQESSPVPTKRVKRSNNGSTSEALIPLPNDVTSTTSTSSSALSGSTCMAGERGAQGADEEFMPLQLPLLSSDLASAAAQNALSLHAATMPASSSAFTSKAFSATPIQ</sequence>
<dbReference type="EMBL" id="GL376603">
    <property type="status" value="NOT_ANNOTATED_CDS"/>
    <property type="molecule type" value="Genomic_DNA"/>
</dbReference>
<evidence type="ECO:0000256" key="1">
    <source>
        <dbReference type="SAM" id="MobiDB-lite"/>
    </source>
</evidence>
<evidence type="ECO:0000313" key="2">
    <source>
        <dbReference type="EnsemblProtists" id="PYU1_T003316"/>
    </source>
</evidence>
<evidence type="ECO:0000313" key="3">
    <source>
        <dbReference type="Proteomes" id="UP000019132"/>
    </source>
</evidence>
<reference evidence="2" key="3">
    <citation type="submission" date="2015-02" db="UniProtKB">
        <authorList>
            <consortium name="EnsemblProtists"/>
        </authorList>
    </citation>
    <scope>IDENTIFICATION</scope>
    <source>
        <strain evidence="2">DAOM BR144</strain>
    </source>
</reference>
<protein>
    <submittedName>
        <fullName evidence="2">Uncharacterized protein</fullName>
    </submittedName>
</protein>
<dbReference type="Proteomes" id="UP000019132">
    <property type="component" value="Unassembled WGS sequence"/>
</dbReference>
<reference evidence="3" key="1">
    <citation type="journal article" date="2010" name="Genome Biol.">
        <title>Genome sequence of the necrotrophic plant pathogen Pythium ultimum reveals original pathogenicity mechanisms and effector repertoire.</title>
        <authorList>
            <person name="Levesque C.A."/>
            <person name="Brouwer H."/>
            <person name="Cano L."/>
            <person name="Hamilton J.P."/>
            <person name="Holt C."/>
            <person name="Huitema E."/>
            <person name="Raffaele S."/>
            <person name="Robideau G.P."/>
            <person name="Thines M."/>
            <person name="Win J."/>
            <person name="Zerillo M.M."/>
            <person name="Beakes G.W."/>
            <person name="Boore J.L."/>
            <person name="Busam D."/>
            <person name="Dumas B."/>
            <person name="Ferriera S."/>
            <person name="Fuerstenberg S.I."/>
            <person name="Gachon C.M."/>
            <person name="Gaulin E."/>
            <person name="Govers F."/>
            <person name="Grenville-Briggs L."/>
            <person name="Horner N."/>
            <person name="Hostetler J."/>
            <person name="Jiang R.H."/>
            <person name="Johnson J."/>
            <person name="Krajaejun T."/>
            <person name="Lin H."/>
            <person name="Meijer H.J."/>
            <person name="Moore B."/>
            <person name="Morris P."/>
            <person name="Phuntmart V."/>
            <person name="Puiu D."/>
            <person name="Shetty J."/>
            <person name="Stajich J.E."/>
            <person name="Tripathy S."/>
            <person name="Wawra S."/>
            <person name="van West P."/>
            <person name="Whitty B.R."/>
            <person name="Coutinho P.M."/>
            <person name="Henrissat B."/>
            <person name="Martin F."/>
            <person name="Thomas P.D."/>
            <person name="Tyler B.M."/>
            <person name="De Vries R.P."/>
            <person name="Kamoun S."/>
            <person name="Yandell M."/>
            <person name="Tisserat N."/>
            <person name="Buell C.R."/>
        </authorList>
    </citation>
    <scope>NUCLEOTIDE SEQUENCE</scope>
    <source>
        <strain evidence="3">DAOM:BR144</strain>
    </source>
</reference>
<dbReference type="EnsemblProtists" id="PYU1_T003316">
    <property type="protein sequence ID" value="PYU1_T003316"/>
    <property type="gene ID" value="PYU1_G003307"/>
</dbReference>
<accession>K3WEC5</accession>
<dbReference type="AlphaFoldDB" id="K3WEC5"/>